<dbReference type="Pfam" id="PF01535">
    <property type="entry name" value="PPR"/>
    <property type="match status" value="6"/>
</dbReference>
<dbReference type="PANTHER" id="PTHR47926:SF472">
    <property type="entry name" value="REPEAT (PPR) SUPERFAMILY PROTEIN, PUTATIVE-RELATED"/>
    <property type="match status" value="1"/>
</dbReference>
<proteinExistence type="predicted"/>
<dbReference type="Pfam" id="PF13041">
    <property type="entry name" value="PPR_2"/>
    <property type="match status" value="2"/>
</dbReference>
<dbReference type="PANTHER" id="PTHR47926">
    <property type="entry name" value="PENTATRICOPEPTIDE REPEAT-CONTAINING PROTEIN"/>
    <property type="match status" value="1"/>
</dbReference>
<reference evidence="3 4" key="1">
    <citation type="journal article" date="2019" name="Plant Biotechnol. J.">
        <title>The red bayberry genome and genetic basis of sex determination.</title>
        <authorList>
            <person name="Jia H.M."/>
            <person name="Jia H.J."/>
            <person name="Cai Q.L."/>
            <person name="Wang Y."/>
            <person name="Zhao H.B."/>
            <person name="Yang W.F."/>
            <person name="Wang G.Y."/>
            <person name="Li Y.H."/>
            <person name="Zhan D.L."/>
            <person name="Shen Y.T."/>
            <person name="Niu Q.F."/>
            <person name="Chang L."/>
            <person name="Qiu J."/>
            <person name="Zhao L."/>
            <person name="Xie H.B."/>
            <person name="Fu W.Y."/>
            <person name="Jin J."/>
            <person name="Li X.W."/>
            <person name="Jiao Y."/>
            <person name="Zhou C.C."/>
            <person name="Tu T."/>
            <person name="Chai C.Y."/>
            <person name="Gao J.L."/>
            <person name="Fan L.J."/>
            <person name="van de Weg E."/>
            <person name="Wang J.Y."/>
            <person name="Gao Z.S."/>
        </authorList>
    </citation>
    <scope>NUCLEOTIDE SEQUENCE [LARGE SCALE GENOMIC DNA]</scope>
    <source>
        <tissue evidence="3">Leaves</tissue>
    </source>
</reference>
<dbReference type="EMBL" id="RXIC02000020">
    <property type="protein sequence ID" value="KAB1223957.1"/>
    <property type="molecule type" value="Genomic_DNA"/>
</dbReference>
<dbReference type="InterPro" id="IPR046848">
    <property type="entry name" value="E_motif"/>
</dbReference>
<comment type="caution">
    <text evidence="3">The sequence shown here is derived from an EMBL/GenBank/DDBJ whole genome shotgun (WGS) entry which is preliminary data.</text>
</comment>
<keyword evidence="1" id="KW-0677">Repeat</keyword>
<evidence type="ECO:0000313" key="3">
    <source>
        <dbReference type="EMBL" id="KAB1223957.1"/>
    </source>
</evidence>
<dbReference type="GO" id="GO:0003723">
    <property type="term" value="F:RNA binding"/>
    <property type="evidence" value="ECO:0007669"/>
    <property type="project" value="InterPro"/>
</dbReference>
<name>A0A6A1WJB5_9ROSI</name>
<feature type="repeat" description="PPR" evidence="2">
    <location>
        <begin position="307"/>
        <end position="341"/>
    </location>
</feature>
<organism evidence="3 4">
    <name type="scientific">Morella rubra</name>
    <name type="common">Chinese bayberry</name>
    <dbReference type="NCBI Taxonomy" id="262757"/>
    <lineage>
        <taxon>Eukaryota</taxon>
        <taxon>Viridiplantae</taxon>
        <taxon>Streptophyta</taxon>
        <taxon>Embryophyta</taxon>
        <taxon>Tracheophyta</taxon>
        <taxon>Spermatophyta</taxon>
        <taxon>Magnoliopsida</taxon>
        <taxon>eudicotyledons</taxon>
        <taxon>Gunneridae</taxon>
        <taxon>Pentapetalae</taxon>
        <taxon>rosids</taxon>
        <taxon>fabids</taxon>
        <taxon>Fagales</taxon>
        <taxon>Myricaceae</taxon>
        <taxon>Morella</taxon>
    </lineage>
</organism>
<feature type="repeat" description="PPR" evidence="2">
    <location>
        <begin position="175"/>
        <end position="209"/>
    </location>
</feature>
<sequence length="528" mass="58432">MDVKPDCYTISCALKALSSAFPHSRLANEVHCFVLRRGLVAELFVGNALITCYSRCNEIGLARTVFDGMPERDTVSWNSMMAGYSQAGFFEECKELYREMLCSTGLRPDGMTVVSVLQACGQSMDLVLGMEVHQLLNDSQIKIDVSVCNAIIGLYAKCGSLDYARELFEETSVKDEVTYCTIISGYMIHGFLDKAMDLFQEMKNPGLSTWNAVISGLVQSNRHERVLELVRAMQASGVKPNTITLSSILPTVSYFSNLKGGREIHAYALRNKYDQNIYVATGIIDSYAKSGFIHGAQQIFNQSKGRSLIIWTSIISAYAVHGDANIALSHFNEMLSHGIRPDPVTFTAVLAGCARSGVVEKAWKIFDAMSTQYGIQPSAKHYACMVGVLTRAGRLSEAVEFVLKMPIEPSPKVWGTLLDGASVSGDVELGKFVFDRLFQIEPENTGNYITMANLYSQAERWEEADQIREMMNKIGLKKIRGSSLIQTSGGLQSFVARDELNGRSEELYEMVGGLGRKDMYQGMGLMMR</sequence>
<evidence type="ECO:0000256" key="1">
    <source>
        <dbReference type="ARBA" id="ARBA00022737"/>
    </source>
</evidence>
<feature type="repeat" description="PPR" evidence="2">
    <location>
        <begin position="73"/>
        <end position="108"/>
    </location>
</feature>
<dbReference type="InterPro" id="IPR011990">
    <property type="entry name" value="TPR-like_helical_dom_sf"/>
</dbReference>
<dbReference type="PROSITE" id="PS51375">
    <property type="entry name" value="PPR"/>
    <property type="match status" value="5"/>
</dbReference>
<feature type="repeat" description="PPR" evidence="2">
    <location>
        <begin position="444"/>
        <end position="478"/>
    </location>
</feature>
<dbReference type="OrthoDB" id="185373at2759"/>
<dbReference type="Proteomes" id="UP000516437">
    <property type="component" value="Chromosome 2"/>
</dbReference>
<dbReference type="SUPFAM" id="SSF48452">
    <property type="entry name" value="TPR-like"/>
    <property type="match status" value="1"/>
</dbReference>
<dbReference type="Gene3D" id="1.25.40.10">
    <property type="entry name" value="Tetratricopeptide repeat domain"/>
    <property type="match status" value="4"/>
</dbReference>
<dbReference type="Pfam" id="PF20431">
    <property type="entry name" value="E_motif"/>
    <property type="match status" value="1"/>
</dbReference>
<evidence type="ECO:0000256" key="2">
    <source>
        <dbReference type="PROSITE-ProRule" id="PRU00708"/>
    </source>
</evidence>
<evidence type="ECO:0008006" key="5">
    <source>
        <dbReference type="Google" id="ProtNLM"/>
    </source>
</evidence>
<keyword evidence="4" id="KW-1185">Reference proteome</keyword>
<dbReference type="FunFam" id="1.25.40.10:FF:000344">
    <property type="entry name" value="Pentatricopeptide repeat-containing protein"/>
    <property type="match status" value="1"/>
</dbReference>
<dbReference type="InterPro" id="IPR046960">
    <property type="entry name" value="PPR_At4g14850-like_plant"/>
</dbReference>
<accession>A0A6A1WJB5</accession>
<protein>
    <recommendedName>
        <fullName evidence="5">Pentatricopeptide repeat-containing protein</fullName>
    </recommendedName>
</protein>
<dbReference type="AlphaFoldDB" id="A0A6A1WJB5"/>
<gene>
    <name evidence="3" type="ORF">CJ030_MR2G026930</name>
</gene>
<evidence type="ECO:0000313" key="4">
    <source>
        <dbReference type="Proteomes" id="UP000516437"/>
    </source>
</evidence>
<dbReference type="GO" id="GO:0009451">
    <property type="term" value="P:RNA modification"/>
    <property type="evidence" value="ECO:0007669"/>
    <property type="project" value="InterPro"/>
</dbReference>
<dbReference type="NCBIfam" id="TIGR00756">
    <property type="entry name" value="PPR"/>
    <property type="match status" value="5"/>
</dbReference>
<dbReference type="FunFam" id="1.25.40.10:FF:000090">
    <property type="entry name" value="Pentatricopeptide repeat-containing protein, chloroplastic"/>
    <property type="match status" value="1"/>
</dbReference>
<dbReference type="InterPro" id="IPR002885">
    <property type="entry name" value="PPR_rpt"/>
</dbReference>
<feature type="repeat" description="PPR" evidence="2">
    <location>
        <begin position="342"/>
        <end position="377"/>
    </location>
</feature>